<sequence length="354" mass="41033">MNKSIKLMSYILLCGAFLMFSTHAEDKKMGEYFGAKTATHPEWFKESFLDFEEDIEEATENNKRLVLYFWQPGCPYCNQLWEENFSSEDVVKTFRDNFDIIAMNMWGDREVISVAGKNFTEKSFAAALNIKYTPTLLFFNENKKVVHRLNGYIPVEEFQQSMRYVADKMEKSQTFGEYASATKPPKKAASSDDRKALIPEDFFDKTGSDLTQKAKEIDEYLAVYFEKADCPNCELLHNKTLKDEATRELAKKFISIQLDRFSEAPITTPSNVKLSSKDWADQLGISYLPAILFFNHEGKEVMRVDAQLRTFHIQSVFDYVISGAYKTEENFQRYISARAERIREEGKDVDIFAY</sequence>
<feature type="signal peptide" evidence="2">
    <location>
        <begin position="1"/>
        <end position="24"/>
    </location>
</feature>
<dbReference type="InterPro" id="IPR051099">
    <property type="entry name" value="AGR/TXD"/>
</dbReference>
<accession>A0A4R1FDE2</accession>
<dbReference type="Gene3D" id="3.40.30.10">
    <property type="entry name" value="Glutaredoxin"/>
    <property type="match status" value="2"/>
</dbReference>
<dbReference type="PROSITE" id="PS51352">
    <property type="entry name" value="THIOREDOXIN_2"/>
    <property type="match status" value="1"/>
</dbReference>
<dbReference type="InterPro" id="IPR012336">
    <property type="entry name" value="Thioredoxin-like_fold"/>
</dbReference>
<dbReference type="PANTHER" id="PTHR15337">
    <property type="entry name" value="ANTERIOR GRADIENT PROTEIN-RELATED"/>
    <property type="match status" value="1"/>
</dbReference>
<proteinExistence type="predicted"/>
<comment type="caution">
    <text evidence="4">The sequence shown here is derived from an EMBL/GenBank/DDBJ whole genome shotgun (WGS) entry which is preliminary data.</text>
</comment>
<dbReference type="Proteomes" id="UP000294887">
    <property type="component" value="Unassembled WGS sequence"/>
</dbReference>
<dbReference type="InterPro" id="IPR036249">
    <property type="entry name" value="Thioredoxin-like_sf"/>
</dbReference>
<dbReference type="SUPFAM" id="SSF52833">
    <property type="entry name" value="Thioredoxin-like"/>
    <property type="match status" value="2"/>
</dbReference>
<feature type="domain" description="Thioredoxin" evidence="3">
    <location>
        <begin position="18"/>
        <end position="167"/>
    </location>
</feature>
<keyword evidence="5" id="KW-1185">Reference proteome</keyword>
<protein>
    <submittedName>
        <fullName evidence="4">Thioredoxin-related protein</fullName>
    </submittedName>
</protein>
<dbReference type="Pfam" id="PF13098">
    <property type="entry name" value="Thioredoxin_2"/>
    <property type="match status" value="2"/>
</dbReference>
<gene>
    <name evidence="4" type="ORF">EV695_0721</name>
</gene>
<dbReference type="InterPro" id="IPR013766">
    <property type="entry name" value="Thioredoxin_domain"/>
</dbReference>
<dbReference type="RefSeq" id="WP_165874604.1">
    <property type="nucleotide sequence ID" value="NZ_SMFQ01000002.1"/>
</dbReference>
<feature type="chain" id="PRO_5020332598" evidence="2">
    <location>
        <begin position="25"/>
        <end position="354"/>
    </location>
</feature>
<dbReference type="EMBL" id="SMFQ01000002">
    <property type="protein sequence ID" value="TCJ88861.1"/>
    <property type="molecule type" value="Genomic_DNA"/>
</dbReference>
<evidence type="ECO:0000313" key="5">
    <source>
        <dbReference type="Proteomes" id="UP000294887"/>
    </source>
</evidence>
<dbReference type="AlphaFoldDB" id="A0A4R1FDE2"/>
<evidence type="ECO:0000259" key="3">
    <source>
        <dbReference type="PROSITE" id="PS51352"/>
    </source>
</evidence>
<organism evidence="4 5">
    <name type="scientific">Cocleimonas flava</name>
    <dbReference type="NCBI Taxonomy" id="634765"/>
    <lineage>
        <taxon>Bacteria</taxon>
        <taxon>Pseudomonadati</taxon>
        <taxon>Pseudomonadota</taxon>
        <taxon>Gammaproteobacteria</taxon>
        <taxon>Thiotrichales</taxon>
        <taxon>Thiotrichaceae</taxon>
        <taxon>Cocleimonas</taxon>
    </lineage>
</organism>
<dbReference type="PANTHER" id="PTHR15337:SF11">
    <property type="entry name" value="THIOREDOXIN DOMAIN-CONTAINING PROTEIN"/>
    <property type="match status" value="1"/>
</dbReference>
<reference evidence="4 5" key="1">
    <citation type="submission" date="2019-03" db="EMBL/GenBank/DDBJ databases">
        <title>Genomic Encyclopedia of Type Strains, Phase IV (KMG-IV): sequencing the most valuable type-strain genomes for metagenomic binning, comparative biology and taxonomic classification.</title>
        <authorList>
            <person name="Goeker M."/>
        </authorList>
    </citation>
    <scope>NUCLEOTIDE SEQUENCE [LARGE SCALE GENOMIC DNA]</scope>
    <source>
        <strain evidence="4 5">DSM 24830</strain>
    </source>
</reference>
<name>A0A4R1FDE2_9GAMM</name>
<keyword evidence="1 2" id="KW-0732">Signal</keyword>
<evidence type="ECO:0000256" key="1">
    <source>
        <dbReference type="ARBA" id="ARBA00022729"/>
    </source>
</evidence>
<evidence type="ECO:0000313" key="4">
    <source>
        <dbReference type="EMBL" id="TCJ88861.1"/>
    </source>
</evidence>
<evidence type="ECO:0000256" key="2">
    <source>
        <dbReference type="SAM" id="SignalP"/>
    </source>
</evidence>